<dbReference type="Pfam" id="PF10079">
    <property type="entry name" value="Rossmann-like_BshC"/>
    <property type="match status" value="1"/>
</dbReference>
<dbReference type="RefSeq" id="WP_257820679.1">
    <property type="nucleotide sequence ID" value="NZ_JABXYM010000001.1"/>
</dbReference>
<dbReference type="PIRSF" id="PIRSF012535">
    <property type="entry name" value="UCP012535"/>
    <property type="match status" value="1"/>
</dbReference>
<comment type="similarity">
    <text evidence="2">Belongs to the BshC family.</text>
</comment>
<comment type="caution">
    <text evidence="5">The sequence shown here is derived from an EMBL/GenBank/DDBJ whole genome shotgun (WGS) entry which is preliminary data.</text>
</comment>
<dbReference type="InterPro" id="IPR055399">
    <property type="entry name" value="CC_BshC"/>
</dbReference>
<dbReference type="HAMAP" id="MF_01867">
    <property type="entry name" value="BshC"/>
    <property type="match status" value="1"/>
</dbReference>
<dbReference type="EMBL" id="JABXYM010000001">
    <property type="protein sequence ID" value="MCR6095935.1"/>
    <property type="molecule type" value="Genomic_DNA"/>
</dbReference>
<proteinExistence type="inferred from homology"/>
<feature type="domain" description="Bacillithiol biosynthesis BshC N-terminal Rossmann-like" evidence="3">
    <location>
        <begin position="4"/>
        <end position="377"/>
    </location>
</feature>
<evidence type="ECO:0000256" key="1">
    <source>
        <dbReference type="ARBA" id="ARBA00022598"/>
    </source>
</evidence>
<evidence type="ECO:0000259" key="4">
    <source>
        <dbReference type="Pfam" id="PF24850"/>
    </source>
</evidence>
<dbReference type="AlphaFoldDB" id="A0A9Q4B0V0"/>
<evidence type="ECO:0000313" key="5">
    <source>
        <dbReference type="EMBL" id="MCR6095935.1"/>
    </source>
</evidence>
<evidence type="ECO:0000259" key="3">
    <source>
        <dbReference type="Pfam" id="PF10079"/>
    </source>
</evidence>
<evidence type="ECO:0000313" key="6">
    <source>
        <dbReference type="Proteomes" id="UP001057753"/>
    </source>
</evidence>
<dbReference type="Proteomes" id="UP001057753">
    <property type="component" value="Unassembled WGS sequence"/>
</dbReference>
<keyword evidence="1 2" id="KW-0436">Ligase</keyword>
<sequence>MELHFSKHEDHTSFIHKYINDDQKIMKFFDYRLNKADRAARYNELMTLNFPRLELAEALMKFNRKLNASGAALRQIERLKRADSVVVVGGQQAGLLSGPLYTINKMITILVEAAKLEEELSVPVIPIFWIAGEDHDIDEVNHTFFHEGEEVQRVSIPERNELKQSVSERLIDLDMTREKIAHAFSFLRETSFTETLYEELMDDLSHDLTYTQWFAKIVQRLFSHTDLVLLDAADPEIRRIERSFFAKMVAHNETINQAFSEQADHFKAMGLGEPISIDKSNAHLFFHEGGQRFLLERTEKGFREKAGSRIWTDESLLREVEEGTLQLSNNVVTRPVMQDLLLPVHTFIGGPGEVRYWGVLKDVFHCFDRKMPLVFPRYHLTLLSRRSQKNLKRYNLSVDDVLTYGVADTIERIIHSKKRVNKDKVMQKAKRQLEQWMKELTESLGHVEYDIDTINHQFETRLFQQLATYERKIEDKELSHHATHIKRLNQLEAEIRPHTVWQERHLNIYPFLNAFGPDLVSRLFYKLIKQKKNLNEGTHIFVDL</sequence>
<feature type="domain" description="Bacillithiol biosynthesis BshC C-terminal coiled-coil" evidence="4">
    <location>
        <begin position="381"/>
        <end position="528"/>
    </location>
</feature>
<dbReference type="NCBIfam" id="TIGR03998">
    <property type="entry name" value="thiol_BshC"/>
    <property type="match status" value="1"/>
</dbReference>
<protein>
    <recommendedName>
        <fullName evidence="2">Putative cysteine ligase BshC</fullName>
        <ecNumber evidence="2">6.-.-.-</ecNumber>
    </recommendedName>
</protein>
<reference evidence="5" key="1">
    <citation type="submission" date="2020-06" db="EMBL/GenBank/DDBJ databases">
        <title>Insight into the genomes of haloalkaliphilic bacilli from Kenyan soda lakes.</title>
        <authorList>
            <person name="Mwirichia R."/>
            <person name="Villamizar G.C."/>
            <person name="Poehlein A."/>
            <person name="Mugweru J."/>
            <person name="Kipnyargis A."/>
            <person name="Kiplimo D."/>
            <person name="Orwa P."/>
            <person name="Daniel R."/>
        </authorList>
    </citation>
    <scope>NUCLEOTIDE SEQUENCE</scope>
    <source>
        <strain evidence="5">B1096_S55</strain>
    </source>
</reference>
<dbReference type="InterPro" id="IPR011199">
    <property type="entry name" value="Bacillithiol_biosynth_BshC"/>
</dbReference>
<comment type="function">
    <text evidence="2">Involved in bacillithiol (BSH) biosynthesis. May catalyze the last step of the pathway, the addition of cysteine to glucosamine malate (GlcN-Mal) to generate BSH.</text>
</comment>
<gene>
    <name evidence="2 5" type="primary">bshC</name>
    <name evidence="5" type="ORF">HXA33_05200</name>
</gene>
<accession>A0A9Q4B0V0</accession>
<keyword evidence="6" id="KW-1185">Reference proteome</keyword>
<dbReference type="EC" id="6.-.-.-" evidence="2"/>
<dbReference type="GO" id="GO:0016874">
    <property type="term" value="F:ligase activity"/>
    <property type="evidence" value="ECO:0007669"/>
    <property type="project" value="UniProtKB-UniRule"/>
</dbReference>
<evidence type="ECO:0000256" key="2">
    <source>
        <dbReference type="HAMAP-Rule" id="MF_01867"/>
    </source>
</evidence>
<dbReference type="Pfam" id="PF24850">
    <property type="entry name" value="CC_BshC"/>
    <property type="match status" value="1"/>
</dbReference>
<dbReference type="InterPro" id="IPR055398">
    <property type="entry name" value="Rossmann-like_BshC"/>
</dbReference>
<organism evidence="5 6">
    <name type="scientific">Salipaludibacillus agaradhaerens</name>
    <name type="common">Bacillus agaradhaerens</name>
    <dbReference type="NCBI Taxonomy" id="76935"/>
    <lineage>
        <taxon>Bacteria</taxon>
        <taxon>Bacillati</taxon>
        <taxon>Bacillota</taxon>
        <taxon>Bacilli</taxon>
        <taxon>Bacillales</taxon>
        <taxon>Bacillaceae</taxon>
    </lineage>
</organism>
<name>A0A9Q4B0V0_SALAG</name>